<accession>A0ABP6SF87</accession>
<dbReference type="Proteomes" id="UP001499990">
    <property type="component" value="Unassembled WGS sequence"/>
</dbReference>
<dbReference type="EMBL" id="BAAAYL010000001">
    <property type="protein sequence ID" value="GAA3375149.1"/>
    <property type="molecule type" value="Genomic_DNA"/>
</dbReference>
<evidence type="ECO:0000256" key="1">
    <source>
        <dbReference type="SAM" id="MobiDB-lite"/>
    </source>
</evidence>
<sequence>MNRRMRGPHVRWCERRDGRPVPPTRLPGHDHAGGRRLRFSLAGTADWLMHGIRPAPASADGEPYEPGRWLTETDSPYGRLRHALPPVACPGSPGTWPVGPGRWGTNRPAGNRS</sequence>
<feature type="region of interest" description="Disordered" evidence="1">
    <location>
        <begin position="89"/>
        <end position="113"/>
    </location>
</feature>
<evidence type="ECO:0000313" key="3">
    <source>
        <dbReference type="Proteomes" id="UP001499990"/>
    </source>
</evidence>
<feature type="region of interest" description="Disordered" evidence="1">
    <location>
        <begin position="1"/>
        <end position="33"/>
    </location>
</feature>
<protein>
    <submittedName>
        <fullName evidence="2">Uncharacterized protein</fullName>
    </submittedName>
</protein>
<gene>
    <name evidence="2" type="ORF">GCM10020367_41810</name>
</gene>
<name>A0ABP6SF87_9ACTN</name>
<keyword evidence="3" id="KW-1185">Reference proteome</keyword>
<proteinExistence type="predicted"/>
<reference evidence="3" key="1">
    <citation type="journal article" date="2019" name="Int. J. Syst. Evol. Microbiol.">
        <title>The Global Catalogue of Microorganisms (GCM) 10K type strain sequencing project: providing services to taxonomists for standard genome sequencing and annotation.</title>
        <authorList>
            <consortium name="The Broad Institute Genomics Platform"/>
            <consortium name="The Broad Institute Genome Sequencing Center for Infectious Disease"/>
            <person name="Wu L."/>
            <person name="Ma J."/>
        </authorList>
    </citation>
    <scope>NUCLEOTIDE SEQUENCE [LARGE SCALE GENOMIC DNA]</scope>
    <source>
        <strain evidence="3">JCM 9651</strain>
    </source>
</reference>
<organism evidence="2 3">
    <name type="scientific">Streptomyces sannanensis</name>
    <dbReference type="NCBI Taxonomy" id="285536"/>
    <lineage>
        <taxon>Bacteria</taxon>
        <taxon>Bacillati</taxon>
        <taxon>Actinomycetota</taxon>
        <taxon>Actinomycetes</taxon>
        <taxon>Kitasatosporales</taxon>
        <taxon>Streptomycetaceae</taxon>
        <taxon>Streptomyces</taxon>
    </lineage>
</organism>
<evidence type="ECO:0000313" key="2">
    <source>
        <dbReference type="EMBL" id="GAA3375149.1"/>
    </source>
</evidence>
<comment type="caution">
    <text evidence="2">The sequence shown here is derived from an EMBL/GenBank/DDBJ whole genome shotgun (WGS) entry which is preliminary data.</text>
</comment>